<comment type="caution">
    <text evidence="10">The sequence shown here is derived from an EMBL/GenBank/DDBJ whole genome shotgun (WGS) entry which is preliminary data.</text>
</comment>
<gene>
    <name evidence="10" type="ORF">IPK02_11225</name>
</gene>
<evidence type="ECO:0000256" key="5">
    <source>
        <dbReference type="ARBA" id="ARBA00022692"/>
    </source>
</evidence>
<organism evidence="10 11">
    <name type="scientific">Candidatus Accumulibacter affinis</name>
    <dbReference type="NCBI Taxonomy" id="2954384"/>
    <lineage>
        <taxon>Bacteria</taxon>
        <taxon>Pseudomonadati</taxon>
        <taxon>Pseudomonadota</taxon>
        <taxon>Betaproteobacteria</taxon>
        <taxon>Candidatus Accumulibacter</taxon>
    </lineage>
</organism>
<feature type="domain" description="DUF883" evidence="9">
    <location>
        <begin position="81"/>
        <end position="110"/>
    </location>
</feature>
<evidence type="ECO:0000256" key="1">
    <source>
        <dbReference type="ARBA" id="ARBA00004377"/>
    </source>
</evidence>
<keyword evidence="7" id="KW-0472">Membrane</keyword>
<keyword evidence="6" id="KW-1133">Transmembrane helix</keyword>
<dbReference type="EMBL" id="JADJOT010000009">
    <property type="protein sequence ID" value="MBK7954470.1"/>
    <property type="molecule type" value="Genomic_DNA"/>
</dbReference>
<evidence type="ECO:0000256" key="2">
    <source>
        <dbReference type="ARBA" id="ARBA00010423"/>
    </source>
</evidence>
<evidence type="ECO:0000313" key="10">
    <source>
        <dbReference type="EMBL" id="MBK7954470.1"/>
    </source>
</evidence>
<evidence type="ECO:0000313" key="11">
    <source>
        <dbReference type="Proteomes" id="UP000706151"/>
    </source>
</evidence>
<reference evidence="10 11" key="1">
    <citation type="submission" date="2020-10" db="EMBL/GenBank/DDBJ databases">
        <title>Connecting structure to function with the recovery of over 1000 high-quality activated sludge metagenome-assembled genomes encoding full-length rRNA genes using long-read sequencing.</title>
        <authorList>
            <person name="Singleton C.M."/>
            <person name="Petriglieri F."/>
            <person name="Kristensen J.M."/>
            <person name="Kirkegaard R.H."/>
            <person name="Michaelsen T.Y."/>
            <person name="Andersen M.H."/>
            <person name="Karst S.M."/>
            <person name="Dueholm M.S."/>
            <person name="Nielsen P.H."/>
            <person name="Albertsen M."/>
        </authorList>
    </citation>
    <scope>NUCLEOTIDE SEQUENCE [LARGE SCALE GENOMIC DNA]</scope>
    <source>
        <strain evidence="10">Fred_18-Q3-R57-64_BAT3C.720</strain>
    </source>
</reference>
<evidence type="ECO:0000259" key="8">
    <source>
        <dbReference type="Pfam" id="PF05957"/>
    </source>
</evidence>
<proteinExistence type="inferred from homology"/>
<keyword evidence="3" id="KW-1003">Cell membrane</keyword>
<sequence length="110" mass="11725">MTTELIARHGAIEGTTDKLVKDLRGVVDDTDHALKEMANSTAAGLSAARANLGAKLAEARYRLEDARTAVTDKAKVVAHTTQEYVLDNPWKVLGIAAAVGLMIGVVISRR</sequence>
<accession>A0A935THW1</accession>
<dbReference type="Pfam" id="PF05957">
    <property type="entry name" value="DUF883"/>
    <property type="match status" value="1"/>
</dbReference>
<evidence type="ECO:0000256" key="4">
    <source>
        <dbReference type="ARBA" id="ARBA00022519"/>
    </source>
</evidence>
<evidence type="ECO:0000259" key="9">
    <source>
        <dbReference type="Pfam" id="PF19029"/>
    </source>
</evidence>
<dbReference type="Proteomes" id="UP000706151">
    <property type="component" value="Unassembled WGS sequence"/>
</dbReference>
<evidence type="ECO:0000256" key="6">
    <source>
        <dbReference type="ARBA" id="ARBA00022989"/>
    </source>
</evidence>
<dbReference type="InterPro" id="IPR043605">
    <property type="entry name" value="DUF883_C"/>
</dbReference>
<dbReference type="GO" id="GO:0043022">
    <property type="term" value="F:ribosome binding"/>
    <property type="evidence" value="ECO:0007669"/>
    <property type="project" value="InterPro"/>
</dbReference>
<dbReference type="GO" id="GO:0005886">
    <property type="term" value="C:plasma membrane"/>
    <property type="evidence" value="ECO:0007669"/>
    <property type="project" value="UniProtKB-SubCell"/>
</dbReference>
<comment type="similarity">
    <text evidence="2">Belongs to the ElaB/YgaM/YqjD family.</text>
</comment>
<name>A0A935THW1_9PROT</name>
<dbReference type="Pfam" id="PF19029">
    <property type="entry name" value="DUF883_C"/>
    <property type="match status" value="1"/>
</dbReference>
<dbReference type="PANTHER" id="PTHR35893">
    <property type="entry name" value="INNER MEMBRANE PROTEIN-RELATED"/>
    <property type="match status" value="1"/>
</dbReference>
<evidence type="ECO:0000256" key="3">
    <source>
        <dbReference type="ARBA" id="ARBA00022475"/>
    </source>
</evidence>
<protein>
    <submittedName>
        <fullName evidence="10">DUF883 domain-containing protein</fullName>
    </submittedName>
</protein>
<comment type="subcellular location">
    <subcellularLocation>
        <location evidence="1">Cell inner membrane</location>
        <topology evidence="1">Single-pass membrane protein</topology>
    </subcellularLocation>
</comment>
<dbReference type="PANTHER" id="PTHR35893:SF3">
    <property type="entry name" value="INNER MEMBRANE PROTEIN"/>
    <property type="match status" value="1"/>
</dbReference>
<keyword evidence="5" id="KW-0812">Transmembrane</keyword>
<feature type="domain" description="DUF883" evidence="8">
    <location>
        <begin position="17"/>
        <end position="68"/>
    </location>
</feature>
<dbReference type="AlphaFoldDB" id="A0A935THW1"/>
<evidence type="ECO:0000256" key="7">
    <source>
        <dbReference type="ARBA" id="ARBA00023136"/>
    </source>
</evidence>
<dbReference type="InterPro" id="IPR010279">
    <property type="entry name" value="YqjD/ElaB"/>
</dbReference>
<dbReference type="InterPro" id="IPR043604">
    <property type="entry name" value="DUF883_N"/>
</dbReference>
<keyword evidence="4" id="KW-0997">Cell inner membrane</keyword>